<dbReference type="EC" id="2.7.13.3" evidence="3"/>
<keyword evidence="9" id="KW-0902">Two-component regulatory system</keyword>
<dbReference type="Gene3D" id="6.10.340.10">
    <property type="match status" value="1"/>
</dbReference>
<evidence type="ECO:0000256" key="2">
    <source>
        <dbReference type="ARBA" id="ARBA00004236"/>
    </source>
</evidence>
<dbReference type="SMART" id="SM00388">
    <property type="entry name" value="HisKA"/>
    <property type="match status" value="1"/>
</dbReference>
<dbReference type="Pfam" id="PF02518">
    <property type="entry name" value="HATPase_c"/>
    <property type="match status" value="1"/>
</dbReference>
<dbReference type="Pfam" id="PF00672">
    <property type="entry name" value="HAMP"/>
    <property type="match status" value="1"/>
</dbReference>
<feature type="domain" description="HAMP" evidence="14">
    <location>
        <begin position="197"/>
        <end position="257"/>
    </location>
</feature>
<evidence type="ECO:0000259" key="14">
    <source>
        <dbReference type="PROSITE" id="PS50885"/>
    </source>
</evidence>
<dbReference type="PANTHER" id="PTHR45436">
    <property type="entry name" value="SENSOR HISTIDINE KINASE YKOH"/>
    <property type="match status" value="1"/>
</dbReference>
<dbReference type="InterPro" id="IPR005467">
    <property type="entry name" value="His_kinase_dom"/>
</dbReference>
<evidence type="ECO:0000256" key="4">
    <source>
        <dbReference type="ARBA" id="ARBA00022553"/>
    </source>
</evidence>
<dbReference type="PROSITE" id="PS50109">
    <property type="entry name" value="HIS_KIN"/>
    <property type="match status" value="1"/>
</dbReference>
<keyword evidence="7 15" id="KW-0418">Kinase</keyword>
<feature type="region of interest" description="Disordered" evidence="11">
    <location>
        <begin position="59"/>
        <end position="82"/>
    </location>
</feature>
<evidence type="ECO:0000259" key="13">
    <source>
        <dbReference type="PROSITE" id="PS50109"/>
    </source>
</evidence>
<dbReference type="InterPro" id="IPR036097">
    <property type="entry name" value="HisK_dim/P_sf"/>
</dbReference>
<dbReference type="PROSITE" id="PS50885">
    <property type="entry name" value="HAMP"/>
    <property type="match status" value="1"/>
</dbReference>
<dbReference type="GO" id="GO:0005886">
    <property type="term" value="C:plasma membrane"/>
    <property type="evidence" value="ECO:0007669"/>
    <property type="project" value="UniProtKB-SubCell"/>
</dbReference>
<evidence type="ECO:0000256" key="6">
    <source>
        <dbReference type="ARBA" id="ARBA00022692"/>
    </source>
</evidence>
<dbReference type="CDD" id="cd00082">
    <property type="entry name" value="HisKA"/>
    <property type="match status" value="1"/>
</dbReference>
<keyword evidence="10 12" id="KW-0472">Membrane</keyword>
<dbReference type="PRINTS" id="PR00344">
    <property type="entry name" value="BCTRLSENSOR"/>
</dbReference>
<dbReference type="InterPro" id="IPR003660">
    <property type="entry name" value="HAMP_dom"/>
</dbReference>
<dbReference type="FunFam" id="1.10.287.130:FF:000001">
    <property type="entry name" value="Two-component sensor histidine kinase"/>
    <property type="match status" value="1"/>
</dbReference>
<evidence type="ECO:0000313" key="16">
    <source>
        <dbReference type="Proteomes" id="UP000655443"/>
    </source>
</evidence>
<evidence type="ECO:0000256" key="9">
    <source>
        <dbReference type="ARBA" id="ARBA00023012"/>
    </source>
</evidence>
<keyword evidence="8 12" id="KW-1133">Transmembrane helix</keyword>
<keyword evidence="6 12" id="KW-0812">Transmembrane</keyword>
<dbReference type="InterPro" id="IPR050428">
    <property type="entry name" value="TCS_sensor_his_kinase"/>
</dbReference>
<dbReference type="AlphaFoldDB" id="A0A918YHC5"/>
<name>A0A918YHC5_9ACTN</name>
<dbReference type="EMBL" id="BMVG01000004">
    <property type="protein sequence ID" value="GHE02187.1"/>
    <property type="molecule type" value="Genomic_DNA"/>
</dbReference>
<comment type="subcellular location">
    <subcellularLocation>
        <location evidence="2">Cell membrane</location>
    </subcellularLocation>
</comment>
<dbReference type="SUPFAM" id="SSF55874">
    <property type="entry name" value="ATPase domain of HSP90 chaperone/DNA topoisomerase II/histidine kinase"/>
    <property type="match status" value="1"/>
</dbReference>
<keyword evidence="5" id="KW-0808">Transferase</keyword>
<evidence type="ECO:0000256" key="3">
    <source>
        <dbReference type="ARBA" id="ARBA00012438"/>
    </source>
</evidence>
<evidence type="ECO:0000256" key="5">
    <source>
        <dbReference type="ARBA" id="ARBA00022679"/>
    </source>
</evidence>
<dbReference type="SUPFAM" id="SSF47384">
    <property type="entry name" value="Homodimeric domain of signal transducing histidine kinase"/>
    <property type="match status" value="1"/>
</dbReference>
<feature type="domain" description="Histidine kinase" evidence="13">
    <location>
        <begin position="272"/>
        <end position="490"/>
    </location>
</feature>
<keyword evidence="16" id="KW-1185">Reference proteome</keyword>
<feature type="region of interest" description="Disordered" evidence="11">
    <location>
        <begin position="470"/>
        <end position="502"/>
    </location>
</feature>
<protein>
    <recommendedName>
        <fullName evidence="3">histidine kinase</fullName>
        <ecNumber evidence="3">2.7.13.3</ecNumber>
    </recommendedName>
</protein>
<keyword evidence="4" id="KW-0597">Phosphoprotein</keyword>
<dbReference type="Gene3D" id="3.30.565.10">
    <property type="entry name" value="Histidine kinase-like ATPase, C-terminal domain"/>
    <property type="match status" value="1"/>
</dbReference>
<feature type="compositionally biased region" description="Basic and acidic residues" evidence="11">
    <location>
        <begin position="66"/>
        <end position="82"/>
    </location>
</feature>
<evidence type="ECO:0000256" key="11">
    <source>
        <dbReference type="SAM" id="MobiDB-lite"/>
    </source>
</evidence>
<dbReference type="Gene3D" id="1.10.287.130">
    <property type="match status" value="1"/>
</dbReference>
<dbReference type="CDD" id="cd06225">
    <property type="entry name" value="HAMP"/>
    <property type="match status" value="1"/>
</dbReference>
<dbReference type="InterPro" id="IPR036890">
    <property type="entry name" value="HATPase_C_sf"/>
</dbReference>
<dbReference type="PROSITE" id="PS51257">
    <property type="entry name" value="PROKAR_LIPOPROTEIN"/>
    <property type="match status" value="1"/>
</dbReference>
<reference evidence="15" key="1">
    <citation type="journal article" date="2014" name="Int. J. Syst. Evol. Microbiol.">
        <title>Complete genome sequence of Corynebacterium casei LMG S-19264T (=DSM 44701T), isolated from a smear-ripened cheese.</title>
        <authorList>
            <consortium name="US DOE Joint Genome Institute (JGI-PGF)"/>
            <person name="Walter F."/>
            <person name="Albersmeier A."/>
            <person name="Kalinowski J."/>
            <person name="Ruckert C."/>
        </authorList>
    </citation>
    <scope>NUCLEOTIDE SEQUENCE</scope>
    <source>
        <strain evidence="15">JCM 4714</strain>
    </source>
</reference>
<comment type="catalytic activity">
    <reaction evidence="1">
        <text>ATP + protein L-histidine = ADP + protein N-phospho-L-histidine.</text>
        <dbReference type="EC" id="2.7.13.3"/>
    </reaction>
</comment>
<dbReference type="RefSeq" id="WP_189951415.1">
    <property type="nucleotide sequence ID" value="NZ_BMVG01000004.1"/>
</dbReference>
<dbReference type="InterPro" id="IPR003594">
    <property type="entry name" value="HATPase_dom"/>
</dbReference>
<dbReference type="SMART" id="SM00304">
    <property type="entry name" value="HAMP"/>
    <property type="match status" value="1"/>
</dbReference>
<dbReference type="Proteomes" id="UP000655443">
    <property type="component" value="Unassembled WGS sequence"/>
</dbReference>
<sequence>MTFLRRLPRPRTLRARLIAGLVVLLAISCAAVGAAAVVELNGSLVRRLDQQLQQAGPAFPQSLEHGTYKPSDHDGDEHGDTRRQAAGTFGARLLNGRVTSAAVVPAGNGRDPGVSLTAADRRALAGLAVDGAGHTVCLSHLHDYRLMAWPGRDGDVLVTGLPTEPVRAVVKRLGLVAVTVFGLALTVVGVAGALWVRWSLRPLSRVAATATRVSELPLASGEVALPSRAPDSDPRSEVGQVAAAFNRMLRHVENALTKRHAVEERLRRFAADASHELRTPVASVRGHAELALLHPGPVPAEVTRALERIKAESVRMGEMVDDLLLLARLDAGRPLESGPVDLTRLVLDAVTDARAAGPGHRWSLDLPEDPVTVPGDAHRLHQVVANLLANARLHTPVGTTVTVTLVAAPDAAELSVHDDGPGVPEDVQPDVFERFTRADHRRRPDAHAAGTGAGLGLAIVAAVTEAHEGTVGLESGPGSTTFRVRLPGQRGAGNRARNISTG</sequence>
<proteinExistence type="predicted"/>
<dbReference type="InterPro" id="IPR004358">
    <property type="entry name" value="Sig_transdc_His_kin-like_C"/>
</dbReference>
<evidence type="ECO:0000256" key="12">
    <source>
        <dbReference type="SAM" id="Phobius"/>
    </source>
</evidence>
<dbReference type="GO" id="GO:0000155">
    <property type="term" value="F:phosphorelay sensor kinase activity"/>
    <property type="evidence" value="ECO:0007669"/>
    <property type="project" value="InterPro"/>
</dbReference>
<organism evidence="15 16">
    <name type="scientific">Streptomyces alanosinicus</name>
    <dbReference type="NCBI Taxonomy" id="68171"/>
    <lineage>
        <taxon>Bacteria</taxon>
        <taxon>Bacillati</taxon>
        <taxon>Actinomycetota</taxon>
        <taxon>Actinomycetes</taxon>
        <taxon>Kitasatosporales</taxon>
        <taxon>Streptomycetaceae</taxon>
        <taxon>Streptomyces</taxon>
    </lineage>
</organism>
<accession>A0A918YHC5</accession>
<dbReference type="PANTHER" id="PTHR45436:SF5">
    <property type="entry name" value="SENSOR HISTIDINE KINASE TRCS"/>
    <property type="match status" value="1"/>
</dbReference>
<dbReference type="Pfam" id="PF00512">
    <property type="entry name" value="HisKA"/>
    <property type="match status" value="1"/>
</dbReference>
<dbReference type="InterPro" id="IPR003661">
    <property type="entry name" value="HisK_dim/P_dom"/>
</dbReference>
<dbReference type="SMART" id="SM00387">
    <property type="entry name" value="HATPase_c"/>
    <property type="match status" value="1"/>
</dbReference>
<dbReference type="CDD" id="cd00075">
    <property type="entry name" value="HATPase"/>
    <property type="match status" value="1"/>
</dbReference>
<reference evidence="15" key="2">
    <citation type="submission" date="2020-09" db="EMBL/GenBank/DDBJ databases">
        <authorList>
            <person name="Sun Q."/>
            <person name="Ohkuma M."/>
        </authorList>
    </citation>
    <scope>NUCLEOTIDE SEQUENCE</scope>
    <source>
        <strain evidence="15">JCM 4714</strain>
    </source>
</reference>
<feature type="transmembrane region" description="Helical" evidence="12">
    <location>
        <begin position="173"/>
        <end position="196"/>
    </location>
</feature>
<evidence type="ECO:0000256" key="7">
    <source>
        <dbReference type="ARBA" id="ARBA00022777"/>
    </source>
</evidence>
<evidence type="ECO:0000256" key="10">
    <source>
        <dbReference type="ARBA" id="ARBA00023136"/>
    </source>
</evidence>
<evidence type="ECO:0000256" key="8">
    <source>
        <dbReference type="ARBA" id="ARBA00022989"/>
    </source>
</evidence>
<gene>
    <name evidence="15" type="ORF">GCM10010339_24250</name>
</gene>
<comment type="caution">
    <text evidence="15">The sequence shown here is derived from an EMBL/GenBank/DDBJ whole genome shotgun (WGS) entry which is preliminary data.</text>
</comment>
<evidence type="ECO:0000256" key="1">
    <source>
        <dbReference type="ARBA" id="ARBA00000085"/>
    </source>
</evidence>
<evidence type="ECO:0000313" key="15">
    <source>
        <dbReference type="EMBL" id="GHE02187.1"/>
    </source>
</evidence>